<reference evidence="4" key="2">
    <citation type="submission" date="2020-09" db="EMBL/GenBank/DDBJ databases">
        <authorList>
            <person name="Sun Q."/>
            <person name="Kim S."/>
        </authorList>
    </citation>
    <scope>NUCLEOTIDE SEQUENCE</scope>
    <source>
        <strain evidence="4">KCTC 23224</strain>
    </source>
</reference>
<gene>
    <name evidence="4" type="ORF">GCM10008106_21220</name>
</gene>
<dbReference type="EMBL" id="BMYF01000012">
    <property type="protein sequence ID" value="GHB39835.1"/>
    <property type="molecule type" value="Genomic_DNA"/>
</dbReference>
<feature type="domain" description="SbsA Ig-like" evidence="3">
    <location>
        <begin position="6"/>
        <end position="106"/>
    </location>
</feature>
<sequence>MGGPKDEEPPILLSMNPENESRNVSPSIIELVFNEFIALDNPNKNILITPRIDKDEMEVIANKRTVTIKLNQDLEENTTYVFNFQKSIQDITEKNTPENLKLVFSTGPDIDSLRFSGNVRYIFPQKERNIKDVLVGLYEVGDTTNVLTAPPYYTIQTDSAGNFRFSNLKGGKYFTYAWFDGNNTLKAEDKTEPYGFILDTLVLDKDISGAQLYLSLADLSELKINRASSTGSNFDVVLSKNPAELTVEHPDLNQELYYRLNEKNIRFYSKKHVNDSTAIRLTVKDSVGFSIDTTFYAKFVESDRAKEKLEVTTSNKPFIRRIHGEFNFNKPLLHVKFDSLYLAYDSASVIPIDQSMLTFQDSLTRRKLIVSYTPVDTMQIESFRLIAKDSTFFDIDGMTNDKELTINFRKVKADVLADGFTITVKTEELPIILQILSTRGEVIHERYLEETNKTTFTEIEAGTYQIRAIIDRNKNRRWDTSNYLERRQAEPVYYMKSTDPEKPLDILIKAGWELDLPIEPIKEVGLGKETKTEEKEEETSEEGQ</sequence>
<protein>
    <recommendedName>
        <fullName evidence="3">SbsA Ig-like domain-containing protein</fullName>
    </recommendedName>
</protein>
<dbReference type="InterPro" id="IPR032812">
    <property type="entry name" value="SbsA_Ig"/>
</dbReference>
<dbReference type="Proteomes" id="UP000642809">
    <property type="component" value="Unassembled WGS sequence"/>
</dbReference>
<feature type="compositionally biased region" description="Acidic residues" evidence="2">
    <location>
        <begin position="535"/>
        <end position="544"/>
    </location>
</feature>
<keyword evidence="5" id="KW-1185">Reference proteome</keyword>
<proteinExistence type="predicted"/>
<organism evidence="4 5">
    <name type="scientific">Mongoliitalea lutea</name>
    <dbReference type="NCBI Taxonomy" id="849756"/>
    <lineage>
        <taxon>Bacteria</taxon>
        <taxon>Pseudomonadati</taxon>
        <taxon>Bacteroidota</taxon>
        <taxon>Cytophagia</taxon>
        <taxon>Cytophagales</taxon>
        <taxon>Cyclobacteriaceae</taxon>
        <taxon>Mongoliitalea</taxon>
    </lineage>
</organism>
<feature type="region of interest" description="Disordered" evidence="2">
    <location>
        <begin position="1"/>
        <end position="21"/>
    </location>
</feature>
<evidence type="ECO:0000256" key="1">
    <source>
        <dbReference type="ARBA" id="ARBA00022729"/>
    </source>
</evidence>
<feature type="region of interest" description="Disordered" evidence="2">
    <location>
        <begin position="523"/>
        <end position="544"/>
    </location>
</feature>
<evidence type="ECO:0000256" key="2">
    <source>
        <dbReference type="SAM" id="MobiDB-lite"/>
    </source>
</evidence>
<comment type="caution">
    <text evidence="4">The sequence shown here is derived from an EMBL/GenBank/DDBJ whole genome shotgun (WGS) entry which is preliminary data.</text>
</comment>
<dbReference type="Pfam" id="PF13205">
    <property type="entry name" value="Big_5"/>
    <property type="match status" value="1"/>
</dbReference>
<name>A0A8J3CZF3_9BACT</name>
<feature type="compositionally biased region" description="Basic and acidic residues" evidence="2">
    <location>
        <begin position="523"/>
        <end position="534"/>
    </location>
</feature>
<dbReference type="AlphaFoldDB" id="A0A8J3CZF3"/>
<dbReference type="SUPFAM" id="SSF117074">
    <property type="entry name" value="Hypothetical protein PA1324"/>
    <property type="match status" value="1"/>
</dbReference>
<accession>A0A8J3CZF3</accession>
<evidence type="ECO:0000259" key="3">
    <source>
        <dbReference type="Pfam" id="PF13205"/>
    </source>
</evidence>
<reference evidence="4" key="1">
    <citation type="journal article" date="2014" name="Int. J. Syst. Evol. Microbiol.">
        <title>Complete genome sequence of Corynebacterium casei LMG S-19264T (=DSM 44701T), isolated from a smear-ripened cheese.</title>
        <authorList>
            <consortium name="US DOE Joint Genome Institute (JGI-PGF)"/>
            <person name="Walter F."/>
            <person name="Albersmeier A."/>
            <person name="Kalinowski J."/>
            <person name="Ruckert C."/>
        </authorList>
    </citation>
    <scope>NUCLEOTIDE SEQUENCE</scope>
    <source>
        <strain evidence="4">KCTC 23224</strain>
    </source>
</reference>
<evidence type="ECO:0000313" key="4">
    <source>
        <dbReference type="EMBL" id="GHB39835.1"/>
    </source>
</evidence>
<evidence type="ECO:0000313" key="5">
    <source>
        <dbReference type="Proteomes" id="UP000642809"/>
    </source>
</evidence>
<keyword evidence="1" id="KW-0732">Signal</keyword>